<feature type="region of interest" description="Disordered" evidence="1">
    <location>
        <begin position="602"/>
        <end position="647"/>
    </location>
</feature>
<dbReference type="SUPFAM" id="SSF52540">
    <property type="entry name" value="P-loop containing nucleoside triphosphate hydrolases"/>
    <property type="match status" value="1"/>
</dbReference>
<dbReference type="Gene3D" id="3.40.50.300">
    <property type="entry name" value="P-loop containing nucleotide triphosphate hydrolases"/>
    <property type="match status" value="1"/>
</dbReference>
<protein>
    <recommendedName>
        <fullName evidence="2">Guanylate-binding protein N-terminal domain-containing protein</fullName>
    </recommendedName>
</protein>
<gene>
    <name evidence="3" type="ORF">SNAT2548_LOCUS18460</name>
</gene>
<reference evidence="3" key="1">
    <citation type="submission" date="2021-02" db="EMBL/GenBank/DDBJ databases">
        <authorList>
            <person name="Dougan E. K."/>
            <person name="Rhodes N."/>
            <person name="Thang M."/>
            <person name="Chan C."/>
        </authorList>
    </citation>
    <scope>NUCLEOTIDE SEQUENCE</scope>
</reference>
<dbReference type="InterPro" id="IPR027417">
    <property type="entry name" value="P-loop_NTPase"/>
</dbReference>
<evidence type="ECO:0000313" key="4">
    <source>
        <dbReference type="Proteomes" id="UP000604046"/>
    </source>
</evidence>
<comment type="caution">
    <text evidence="3">The sequence shown here is derived from an EMBL/GenBank/DDBJ whole genome shotgun (WGS) entry which is preliminary data.</text>
</comment>
<dbReference type="Proteomes" id="UP000604046">
    <property type="component" value="Unassembled WGS sequence"/>
</dbReference>
<dbReference type="EMBL" id="CAJNDS010002146">
    <property type="protein sequence ID" value="CAE7350632.1"/>
    <property type="molecule type" value="Genomic_DNA"/>
</dbReference>
<dbReference type="InterPro" id="IPR015894">
    <property type="entry name" value="Guanylate-bd_N"/>
</dbReference>
<accession>A0A812PJR4</accession>
<dbReference type="GO" id="GO:0005525">
    <property type="term" value="F:GTP binding"/>
    <property type="evidence" value="ECO:0007669"/>
    <property type="project" value="InterPro"/>
</dbReference>
<proteinExistence type="predicted"/>
<evidence type="ECO:0000259" key="2">
    <source>
        <dbReference type="Pfam" id="PF02263"/>
    </source>
</evidence>
<sequence>MVVGLEACGFQGSIFHAHHSWNADDVVVSQAAEPAQRLKKLTYLEALGDVLNQLGVLRGFTYRLARSRLDAVLRAEVKAGVESGEVKAGSVPGLDPHTMLIQVEDSAAELWQKESQARDSFQSQLSKVYHGSGSFTFTEDELLGVPEKLRAGWARRGKYKVPIGRDALQCVVAHCAAAGPRRKLFEAYYQQAGSGLHEAALELLRVRLELSGVGQKVSGSWNIIAFSQPPESRDGAAEGPEGLELQEEGLTVLRRVGSPLHVAFAIGGSRCGKSTACNALLLGPDASDRSCFETGSAFDPVTVGVDVAARRLPGGGALVLADCEGAFHLCGSTLNARGFGDVGFLAYHLSSTVIHVTMGSIDERDLEALGHLATDAGELRCSAPECLRPDAVPPELLLLVNGARFELGDAVARRLLQPPAGSGRQCARSAISRVFGAEPALEALPGCEHAGYWPKVERLRERLLEAAPVAQGPLQASGSQVARRLEALVAHLGGAEPPAGPISAAEHSLRSRLLDPLVEEIAKKFTTAASSWRPNQVSSPSSADAREDESAVEEALREFDERSAWLAEGVEEEAGALPAELLRAVRQRLAARLQGIAEAVARGREESAALRRQGSASKRDRGTPSRLERSPGSQLEFRTPTPPHTPSRRRTLAALLGAAEEAVLRVEAFHAAANHQAKELREIYGEATIQATARSEAAQQEDVEAMEEVAQWQEEWERRLSQEAAVVRQRAQRWTAKCQEMVDDLSSQLHSIKGQLPDVLSGAVVLERVRSDLEVMRVGRREVLEKASKRVAARMEELRESCAFESSGHAELQSRISTELGQRMGVLHQLLKEESAHRRERHQALVEVVAQMSKSLEATMLSEEGRTLTPSPASHAKSLRTPGGRWKSDKLSVNGLLRRSLRYH</sequence>
<organism evidence="3 4">
    <name type="scientific">Symbiodinium natans</name>
    <dbReference type="NCBI Taxonomy" id="878477"/>
    <lineage>
        <taxon>Eukaryota</taxon>
        <taxon>Sar</taxon>
        <taxon>Alveolata</taxon>
        <taxon>Dinophyceae</taxon>
        <taxon>Suessiales</taxon>
        <taxon>Symbiodiniaceae</taxon>
        <taxon>Symbiodinium</taxon>
    </lineage>
</organism>
<dbReference type="OrthoDB" id="432288at2759"/>
<feature type="domain" description="Guanylate-binding protein N-terminal" evidence="2">
    <location>
        <begin position="242"/>
        <end position="375"/>
    </location>
</feature>
<dbReference type="AlphaFoldDB" id="A0A812PJR4"/>
<dbReference type="InterPro" id="IPR024077">
    <property type="entry name" value="Neurolysin/TOP_dom2"/>
</dbReference>
<evidence type="ECO:0000256" key="1">
    <source>
        <dbReference type="SAM" id="MobiDB-lite"/>
    </source>
</evidence>
<name>A0A812PJR4_9DINO</name>
<evidence type="ECO:0000313" key="3">
    <source>
        <dbReference type="EMBL" id="CAE7350632.1"/>
    </source>
</evidence>
<dbReference type="Pfam" id="PF02263">
    <property type="entry name" value="GBP"/>
    <property type="match status" value="1"/>
</dbReference>
<feature type="region of interest" description="Disordered" evidence="1">
    <location>
        <begin position="529"/>
        <end position="551"/>
    </location>
</feature>
<feature type="compositionally biased region" description="Basic and acidic residues" evidence="1">
    <location>
        <begin position="617"/>
        <end position="629"/>
    </location>
</feature>
<feature type="compositionally biased region" description="Polar residues" evidence="1">
    <location>
        <begin position="529"/>
        <end position="542"/>
    </location>
</feature>
<dbReference type="GO" id="GO:0003924">
    <property type="term" value="F:GTPase activity"/>
    <property type="evidence" value="ECO:0007669"/>
    <property type="project" value="InterPro"/>
</dbReference>
<feature type="region of interest" description="Disordered" evidence="1">
    <location>
        <begin position="862"/>
        <end position="886"/>
    </location>
</feature>
<keyword evidence="4" id="KW-1185">Reference proteome</keyword>
<dbReference type="Gene3D" id="1.10.1370.10">
    <property type="entry name" value="Neurolysin, domain 3"/>
    <property type="match status" value="1"/>
</dbReference>